<dbReference type="EMBL" id="BBNQ01000028">
    <property type="protein sequence ID" value="GAL64994.1"/>
    <property type="molecule type" value="Genomic_DNA"/>
</dbReference>
<reference evidence="1 2" key="1">
    <citation type="journal article" date="2014" name="Genome Announc.">
        <title>Draft Genome Sequences of Marine Flavobacterium Algibacter lectus Strains SS8 and NR4.</title>
        <authorList>
            <person name="Takatani N."/>
            <person name="Nakanishi M."/>
            <person name="Meirelles P."/>
            <person name="Mino S."/>
            <person name="Suda W."/>
            <person name="Oshima K."/>
            <person name="Hattori M."/>
            <person name="Ohkuma M."/>
            <person name="Hosokawa M."/>
            <person name="Miyashita K."/>
            <person name="Thompson F.L."/>
            <person name="Niwa A."/>
            <person name="Sawabe T."/>
            <person name="Sawabe T."/>
        </authorList>
    </citation>
    <scope>NUCLEOTIDE SEQUENCE [LARGE SCALE GENOMIC DNA]</scope>
    <source>
        <strain evidence="1 2">JCM 19300</strain>
    </source>
</reference>
<organism evidence="1 2">
    <name type="scientific">Algibacter lectus</name>
    <dbReference type="NCBI Taxonomy" id="221126"/>
    <lineage>
        <taxon>Bacteria</taxon>
        <taxon>Pseudomonadati</taxon>
        <taxon>Bacteroidota</taxon>
        <taxon>Flavobacteriia</taxon>
        <taxon>Flavobacteriales</taxon>
        <taxon>Flavobacteriaceae</taxon>
        <taxon>Algibacter</taxon>
    </lineage>
</organism>
<comment type="caution">
    <text evidence="1">The sequence shown here is derived from an EMBL/GenBank/DDBJ whole genome shotgun (WGS) entry which is preliminary data.</text>
</comment>
<dbReference type="OrthoDB" id="615153at2"/>
<sequence>MSNASIAQELAKIRNKWESITTYKWDMAIWVCDYHDIEILDKFMDIEASPIGVFEDIFFRFQSVYSDDLFEQHLWEEFLSWFNTSDDNKYDLIYAYKKMAIYQNLMM</sequence>
<protein>
    <submittedName>
        <fullName evidence="1">Uncharacterized protein</fullName>
    </submittedName>
</protein>
<name>A0A090VNX9_9FLAO</name>
<evidence type="ECO:0000313" key="1">
    <source>
        <dbReference type="EMBL" id="GAL64994.1"/>
    </source>
</evidence>
<dbReference type="AlphaFoldDB" id="A0A090VNX9"/>
<gene>
    <name evidence="1" type="ORF">JCM19300_2223</name>
</gene>
<proteinExistence type="predicted"/>
<dbReference type="RefSeq" id="WP_042506866.1">
    <property type="nucleotide sequence ID" value="NZ_BBNQ01000028.1"/>
</dbReference>
<accession>A0A090VNX9</accession>
<dbReference type="Proteomes" id="UP000029644">
    <property type="component" value="Unassembled WGS sequence"/>
</dbReference>
<evidence type="ECO:0000313" key="2">
    <source>
        <dbReference type="Proteomes" id="UP000029644"/>
    </source>
</evidence>